<evidence type="ECO:0000259" key="1">
    <source>
        <dbReference type="Pfam" id="PF13358"/>
    </source>
</evidence>
<dbReference type="Gene3D" id="3.30.420.10">
    <property type="entry name" value="Ribonuclease H-like superfamily/Ribonuclease H"/>
    <property type="match status" value="1"/>
</dbReference>
<dbReference type="PANTHER" id="PTHR46564">
    <property type="entry name" value="TRANSPOSASE"/>
    <property type="match status" value="1"/>
</dbReference>
<dbReference type="EMBL" id="BLXO01000001">
    <property type="protein sequence ID" value="GFN45367.1"/>
    <property type="molecule type" value="Genomic_DNA"/>
</dbReference>
<dbReference type="Pfam" id="PF13358">
    <property type="entry name" value="DDE_3"/>
    <property type="match status" value="1"/>
</dbReference>
<dbReference type="InterPro" id="IPR038717">
    <property type="entry name" value="Tc1-like_DDE_dom"/>
</dbReference>
<comment type="caution">
    <text evidence="2">The sequence shown here is derived from an EMBL/GenBank/DDBJ whole genome shotgun (WGS) entry which is preliminary data.</text>
</comment>
<protein>
    <submittedName>
        <fullName evidence="2">Transposase</fullName>
    </submittedName>
</protein>
<sequence length="144" mass="16543">MDESGFAHDMPRLYGYSVKGKRCYGQHDWHAKARTNVIGAQLNGKLTTVSTFDCHINSDIFHAWVMQDLLPKSPQGAVIVMDNVSFHKRQDTQAAIQKAGFILEYLPTYYSPDMNPIEHKWAQAKARRRKYRCDVDTLFSTSLF</sequence>
<gene>
    <name evidence="2" type="ORF">RINTU1_04790</name>
</gene>
<feature type="domain" description="Tc1-like transposase DDE" evidence="1">
    <location>
        <begin position="1"/>
        <end position="130"/>
    </location>
</feature>
<evidence type="ECO:0000313" key="3">
    <source>
        <dbReference type="Proteomes" id="UP000504714"/>
    </source>
</evidence>
<dbReference type="PANTHER" id="PTHR46564:SF1">
    <property type="entry name" value="TRANSPOSASE"/>
    <property type="match status" value="1"/>
</dbReference>
<dbReference type="GO" id="GO:0003676">
    <property type="term" value="F:nucleic acid binding"/>
    <property type="evidence" value="ECO:0007669"/>
    <property type="project" value="InterPro"/>
</dbReference>
<reference evidence="2 3" key="1">
    <citation type="submission" date="2020-06" db="EMBL/GenBank/DDBJ databases">
        <title>The genome sequence of Candidatus Regiella insecticola strain Tut.</title>
        <authorList>
            <person name="Nikoh N."/>
            <person name="Tsuchida T."/>
            <person name="Koga R."/>
            <person name="Oshima K."/>
            <person name="Hattori M."/>
            <person name="Fukatsu T."/>
        </authorList>
    </citation>
    <scope>NUCLEOTIDE SEQUENCE [LARGE SCALE GENOMIC DNA]</scope>
    <source>
        <strain evidence="2 3">Tut</strain>
    </source>
</reference>
<accession>A0A6L2ZKK6</accession>
<evidence type="ECO:0000313" key="2">
    <source>
        <dbReference type="EMBL" id="GFN45367.1"/>
    </source>
</evidence>
<proteinExistence type="predicted"/>
<dbReference type="Proteomes" id="UP000504714">
    <property type="component" value="Unassembled WGS sequence"/>
</dbReference>
<dbReference type="AlphaFoldDB" id="A0A6L2ZKK6"/>
<dbReference type="InterPro" id="IPR036397">
    <property type="entry name" value="RNaseH_sf"/>
</dbReference>
<name>A0A6L2ZKK6_9ENTR</name>
<organism evidence="2 3">
    <name type="scientific">Candidatus Regiella insecticola</name>
    <dbReference type="NCBI Taxonomy" id="138073"/>
    <lineage>
        <taxon>Bacteria</taxon>
        <taxon>Pseudomonadati</taxon>
        <taxon>Pseudomonadota</taxon>
        <taxon>Gammaproteobacteria</taxon>
        <taxon>Enterobacterales</taxon>
        <taxon>Enterobacteriaceae</taxon>
        <taxon>aphid secondary symbionts</taxon>
        <taxon>Candidatus Regiella</taxon>
    </lineage>
</organism>